<proteinExistence type="predicted"/>
<gene>
    <name evidence="1" type="ORF">EZS27_037970</name>
</gene>
<dbReference type="EMBL" id="SNRY01007257">
    <property type="protein sequence ID" value="KAA6310789.1"/>
    <property type="molecule type" value="Genomic_DNA"/>
</dbReference>
<sequence length="68" mass="8061">LASKVNKSLTINDKNFLFTFAKGEPIWNNADYSMFPAIRWKMLNIRKLKDNNPQKFQEQIVLLEQTIF</sequence>
<comment type="caution">
    <text evidence="1">The sequence shown here is derived from an EMBL/GenBank/DDBJ whole genome shotgun (WGS) entry which is preliminary data.</text>
</comment>
<evidence type="ECO:0000313" key="1">
    <source>
        <dbReference type="EMBL" id="KAA6310789.1"/>
    </source>
</evidence>
<reference evidence="1" key="1">
    <citation type="submission" date="2019-03" db="EMBL/GenBank/DDBJ databases">
        <title>Single cell metagenomics reveals metabolic interactions within the superorganism composed of flagellate Streblomastix strix and complex community of Bacteroidetes bacteria on its surface.</title>
        <authorList>
            <person name="Treitli S.C."/>
            <person name="Kolisko M."/>
            <person name="Husnik F."/>
            <person name="Keeling P."/>
            <person name="Hampl V."/>
        </authorList>
    </citation>
    <scope>NUCLEOTIDE SEQUENCE</scope>
    <source>
        <strain evidence="1">STM</strain>
    </source>
</reference>
<name>A0A5J4PQE7_9ZZZZ</name>
<dbReference type="AlphaFoldDB" id="A0A5J4PQE7"/>
<feature type="non-terminal residue" evidence="1">
    <location>
        <position position="1"/>
    </location>
</feature>
<accession>A0A5J4PQE7</accession>
<protein>
    <submittedName>
        <fullName evidence="1">Uncharacterized protein</fullName>
    </submittedName>
</protein>
<organism evidence="1">
    <name type="scientific">termite gut metagenome</name>
    <dbReference type="NCBI Taxonomy" id="433724"/>
    <lineage>
        <taxon>unclassified sequences</taxon>
        <taxon>metagenomes</taxon>
        <taxon>organismal metagenomes</taxon>
    </lineage>
</organism>